<gene>
    <name evidence="12" type="ORF">AAFC00_002991</name>
</gene>
<dbReference type="Proteomes" id="UP001562354">
    <property type="component" value="Unassembled WGS sequence"/>
</dbReference>
<accession>A0ABR3PA60</accession>
<evidence type="ECO:0000259" key="11">
    <source>
        <dbReference type="Pfam" id="PF25005"/>
    </source>
</evidence>
<dbReference type="PIRSF" id="PIRSF028998">
    <property type="entry name" value="GINS_Psf2_subgr"/>
    <property type="match status" value="1"/>
</dbReference>
<comment type="caution">
    <text evidence="12">The sequence shown here is derived from an EMBL/GenBank/DDBJ whole genome shotgun (WGS) entry which is preliminary data.</text>
</comment>
<feature type="domain" description="GINS subunit" evidence="10">
    <location>
        <begin position="128"/>
        <end position="221"/>
    </location>
</feature>
<sequence>MAMSLKPGLTPAEVAFICEMEMVTVIPRQRLDTLELLGGPTQPLNPPFPTSLPLWLALLLKRQRRANISPPAWLSPSALSAILEIEVEHDEAFSPPPNLPHRTTNHSSDLGSTTNYLDIADLELAPPFLQSCTTAASPEALPYHWLELSHMLLSAAPDDFEEPDTVRRLLRDLREVRMAKLRKGIKVLDAGGGVQMNGAGGMEIAESRNFIVGVVDGLRKLGASREQARREREDDEGDDYAKDNDDDDDEDML</sequence>
<evidence type="ECO:0000256" key="8">
    <source>
        <dbReference type="PIRNR" id="PIRNR028998"/>
    </source>
</evidence>
<comment type="subunit">
    <text evidence="8">Component of the GINS complex.</text>
</comment>
<evidence type="ECO:0000259" key="10">
    <source>
        <dbReference type="Pfam" id="PF05916"/>
    </source>
</evidence>
<dbReference type="RefSeq" id="XP_069198896.1">
    <property type="nucleotide sequence ID" value="XM_069342395.1"/>
</dbReference>
<proteinExistence type="inferred from homology"/>
<reference evidence="12 13" key="1">
    <citation type="submission" date="2024-07" db="EMBL/GenBank/DDBJ databases">
        <title>Draft sequence of the Neodothiora populina.</title>
        <authorList>
            <person name="Drown D.D."/>
            <person name="Schuette U.S."/>
            <person name="Buechlein A.B."/>
            <person name="Rusch D.R."/>
            <person name="Winton L.W."/>
            <person name="Adams G.A."/>
        </authorList>
    </citation>
    <scope>NUCLEOTIDE SEQUENCE [LARGE SCALE GENOMIC DNA]</scope>
    <source>
        <strain evidence="12 13">CPC 39397</strain>
    </source>
</reference>
<dbReference type="SUPFAM" id="SSF158573">
    <property type="entry name" value="GINS helical bundle-like"/>
    <property type="match status" value="1"/>
</dbReference>
<dbReference type="InterPro" id="IPR007257">
    <property type="entry name" value="GINS_Psf2"/>
</dbReference>
<dbReference type="InterPro" id="IPR036224">
    <property type="entry name" value="GINS_bundle-like_dom_sf"/>
</dbReference>
<evidence type="ECO:0000256" key="6">
    <source>
        <dbReference type="ARBA" id="ARBA00023242"/>
    </source>
</evidence>
<evidence type="ECO:0000256" key="5">
    <source>
        <dbReference type="ARBA" id="ARBA00022829"/>
    </source>
</evidence>
<keyword evidence="6 8" id="KW-0539">Nucleus</keyword>
<dbReference type="PANTHER" id="PTHR12772">
    <property type="entry name" value="DNA REPLICATION COMPLEX GINS PROTEIN PSF2"/>
    <property type="match status" value="1"/>
</dbReference>
<dbReference type="GeneID" id="95976693"/>
<dbReference type="SUPFAM" id="SSF160059">
    <property type="entry name" value="PriA/YqbF domain"/>
    <property type="match status" value="1"/>
</dbReference>
<evidence type="ECO:0000313" key="12">
    <source>
        <dbReference type="EMBL" id="KAL1302620.1"/>
    </source>
</evidence>
<dbReference type="PANTHER" id="PTHR12772:SF0">
    <property type="entry name" value="DNA REPLICATION COMPLEX GINS PROTEIN PSF2"/>
    <property type="match status" value="1"/>
</dbReference>
<dbReference type="Pfam" id="PF05916">
    <property type="entry name" value="Sld5"/>
    <property type="match status" value="1"/>
</dbReference>
<organism evidence="12 13">
    <name type="scientific">Neodothiora populina</name>
    <dbReference type="NCBI Taxonomy" id="2781224"/>
    <lineage>
        <taxon>Eukaryota</taxon>
        <taxon>Fungi</taxon>
        <taxon>Dikarya</taxon>
        <taxon>Ascomycota</taxon>
        <taxon>Pezizomycotina</taxon>
        <taxon>Dothideomycetes</taxon>
        <taxon>Dothideomycetidae</taxon>
        <taxon>Dothideales</taxon>
        <taxon>Dothioraceae</taxon>
        <taxon>Neodothiora</taxon>
    </lineage>
</organism>
<evidence type="ECO:0000256" key="3">
    <source>
        <dbReference type="ARBA" id="ARBA00015139"/>
    </source>
</evidence>
<evidence type="ECO:0000256" key="4">
    <source>
        <dbReference type="ARBA" id="ARBA00022705"/>
    </source>
</evidence>
<feature type="region of interest" description="Disordered" evidence="9">
    <location>
        <begin position="222"/>
        <end position="253"/>
    </location>
</feature>
<evidence type="ECO:0000313" key="13">
    <source>
        <dbReference type="Proteomes" id="UP001562354"/>
    </source>
</evidence>
<name>A0ABR3PA60_9PEZI</name>
<keyword evidence="13" id="KW-1185">Reference proteome</keyword>
<evidence type="ECO:0000256" key="7">
    <source>
        <dbReference type="ARBA" id="ARBA00025163"/>
    </source>
</evidence>
<dbReference type="Gene3D" id="3.40.5.50">
    <property type="match status" value="1"/>
</dbReference>
<dbReference type="Gene3D" id="1.20.58.1020">
    <property type="match status" value="1"/>
</dbReference>
<evidence type="ECO:0000256" key="9">
    <source>
        <dbReference type="SAM" id="MobiDB-lite"/>
    </source>
</evidence>
<keyword evidence="4 8" id="KW-0235">DNA replication</keyword>
<dbReference type="EMBL" id="JBFMKM010000012">
    <property type="protein sequence ID" value="KAL1302620.1"/>
    <property type="molecule type" value="Genomic_DNA"/>
</dbReference>
<feature type="domain" description="DNA replication complex GINS protein PSF2 N-terminal" evidence="11">
    <location>
        <begin position="10"/>
        <end position="68"/>
    </location>
</feature>
<comment type="subcellular location">
    <subcellularLocation>
        <location evidence="1 8">Nucleus</location>
    </subcellularLocation>
</comment>
<keyword evidence="5" id="KW-0159">Chromosome partition</keyword>
<dbReference type="InterPro" id="IPR056784">
    <property type="entry name" value="PSF2_N"/>
</dbReference>
<comment type="similarity">
    <text evidence="2 8">Belongs to the GINS2/PSF2 family.</text>
</comment>
<dbReference type="CDD" id="cd11712">
    <property type="entry name" value="GINS_A_psf2"/>
    <property type="match status" value="1"/>
</dbReference>
<evidence type="ECO:0000256" key="2">
    <source>
        <dbReference type="ARBA" id="ARBA00010565"/>
    </source>
</evidence>
<protein>
    <recommendedName>
        <fullName evidence="3 8">DNA replication complex GINS protein PSF2</fullName>
    </recommendedName>
</protein>
<dbReference type="Pfam" id="PF25005">
    <property type="entry name" value="PSF2_N"/>
    <property type="match status" value="1"/>
</dbReference>
<dbReference type="CDD" id="cd21694">
    <property type="entry name" value="GINS_B_Psf2"/>
    <property type="match status" value="1"/>
</dbReference>
<feature type="compositionally biased region" description="Acidic residues" evidence="9">
    <location>
        <begin position="233"/>
        <end position="253"/>
    </location>
</feature>
<dbReference type="InterPro" id="IPR021151">
    <property type="entry name" value="GINS_A"/>
</dbReference>
<evidence type="ECO:0000256" key="1">
    <source>
        <dbReference type="ARBA" id="ARBA00004123"/>
    </source>
</evidence>
<comment type="function">
    <text evidence="7">The GINS complex plays an essential role in the initiation of DNA replication. Has a role in chromosome segregation.</text>
</comment>